<dbReference type="InterPro" id="IPR008454">
    <property type="entry name" value="Collagen-bd_Cna-like_B-typ_dom"/>
</dbReference>
<feature type="transmembrane region" description="Helical" evidence="1">
    <location>
        <begin position="875"/>
        <end position="897"/>
    </location>
</feature>
<dbReference type="Pfam" id="PF21426">
    <property type="entry name" value="GBS104-like_Ig"/>
    <property type="match status" value="1"/>
</dbReference>
<dbReference type="Pfam" id="PF17802">
    <property type="entry name" value="SpaA"/>
    <property type="match status" value="2"/>
</dbReference>
<evidence type="ECO:0000256" key="2">
    <source>
        <dbReference type="SAM" id="SignalP"/>
    </source>
</evidence>
<organism evidence="4 5">
    <name type="scientific">Levilactobacillus brevis</name>
    <name type="common">Lactobacillus brevis</name>
    <dbReference type="NCBI Taxonomy" id="1580"/>
    <lineage>
        <taxon>Bacteria</taxon>
        <taxon>Bacillati</taxon>
        <taxon>Bacillota</taxon>
        <taxon>Bacilli</taxon>
        <taxon>Lactobacillales</taxon>
        <taxon>Lactobacillaceae</taxon>
        <taxon>Levilactobacillus</taxon>
    </lineage>
</organism>
<accession>A0AB38X8V1</accession>
<evidence type="ECO:0000313" key="4">
    <source>
        <dbReference type="EMBL" id="WAD03109.1"/>
    </source>
</evidence>
<dbReference type="Pfam" id="PF13519">
    <property type="entry name" value="VWA_2"/>
    <property type="match status" value="1"/>
</dbReference>
<dbReference type="InterPro" id="IPR036465">
    <property type="entry name" value="vWFA_dom_sf"/>
</dbReference>
<feature type="domain" description="VWFA" evidence="3">
    <location>
        <begin position="134"/>
        <end position="409"/>
    </location>
</feature>
<feature type="signal peptide" evidence="2">
    <location>
        <begin position="1"/>
        <end position="24"/>
    </location>
</feature>
<dbReference type="InterPro" id="IPR041033">
    <property type="entry name" value="SpaA_PFL_dom_1"/>
</dbReference>
<feature type="chain" id="PRO_5044187463" evidence="2">
    <location>
        <begin position="25"/>
        <end position="904"/>
    </location>
</feature>
<dbReference type="Gene3D" id="3.40.50.410">
    <property type="entry name" value="von Willebrand factor, type A domain"/>
    <property type="match status" value="1"/>
</dbReference>
<keyword evidence="2" id="KW-0732">Signal</keyword>
<dbReference type="RefSeq" id="WP_267668838.1">
    <property type="nucleotide sequence ID" value="NZ_CP113122.1"/>
</dbReference>
<dbReference type="Gene3D" id="2.60.40.2110">
    <property type="match status" value="1"/>
</dbReference>
<dbReference type="Gene3D" id="2.60.40.10">
    <property type="entry name" value="Immunoglobulins"/>
    <property type="match status" value="2"/>
</dbReference>
<geneLocation type="plasmid" evidence="4 5">
    <name>pBRV479</name>
</geneLocation>
<reference evidence="4" key="1">
    <citation type="submission" date="2022-11" db="EMBL/GenBank/DDBJ databases">
        <title>Whole genome sequence of Levilactobacillus brevis SMB091.</title>
        <authorList>
            <person name="Kim J.-M."/>
            <person name="Kim O.-C."/>
            <person name="Choi Y.H."/>
            <person name="Han N.S."/>
            <person name="Hurh B."/>
        </authorList>
    </citation>
    <scope>NUCLEOTIDE SEQUENCE</scope>
    <source>
        <strain evidence="4">SMB091</strain>
        <plasmid evidence="4">pBRV479</plasmid>
    </source>
</reference>
<dbReference type="Pfam" id="PF05738">
    <property type="entry name" value="Cna_B"/>
    <property type="match status" value="1"/>
</dbReference>
<evidence type="ECO:0000256" key="1">
    <source>
        <dbReference type="SAM" id="Phobius"/>
    </source>
</evidence>
<dbReference type="Gene3D" id="2.60.40.1140">
    <property type="entry name" value="Collagen-binding surface protein Cna, B-type domain"/>
    <property type="match status" value="1"/>
</dbReference>
<sequence>MLIKKFFFLMTTLCAFLITLSLGAINTSADYKNISPVYTTDSSGTYPTNKWHLTDHNQTDVINPQGGTSARWDNNASWSGDPRDTTNSYIKYGTDTSNPDFAIRKYAKETHTPGLYDLYLNVRGNQKQTIKPIDVVLVVDMSGSMNSSVNGGTDRVGAVRRGINDFLTTIQNAGLSNYVNVGVVGFSSPGYVGGRYGPGYVKTDLGSVSDSQKNAINAMLSGDFQGGTFTQQGIRQGAQMLANDTSSNKKMMILLTDGVPTFSYKVETSSNINDTVYGDTFNTQRIDEPSDTSEISRPYRTTSGDLIRDTWAATLGEAKIAKNKGEEIHALGIQLTADRNHLGDHWGDHWGNRWGDHWGDHWGTYLTAVQIEQRMKLLASDDSSGNPLYDSAGSATDVTNYLNSQANDVIKNFNTINNGSISDPLGSQFNYNSDTADVKSVGSTPINSDDLPTAKISNGSLNVSNLNLGKGQEVQIHYQERINTESNNFVPDKWYQMNGATTLTPNGDDPSNQVDFGIPSAKAPGTTLTINKVWNMLPNDNNIPDSIDFTVNRGNTTDNNAWTQATGSLSKTQNWTGTFDKLSHNNSNVYLPKFNDHGQDFTYNLSEDNVAGFSSSINQVLNNFTITNNELGLAVQKFDSDGNSLTGSQFTLVKDTDNWQATDSSFTPESINGNDNPIPIKPGYYELKESTAPVGYSLDASTIKFQVTENGQWLDQQGTPISNNTLPSSDGFYVNNQNGNDILTYAKHDNIKPFTLTVNKIDKVTNQSVKGAEFQLTNSDTNQTIQPDESGDTATFTFNNLQPGNYVLSETKAPTDYAPLSSGINFSIDNTGKVTIPDGYDSNSELTAGNSNNTISLTVPDTPTSGQLPATGGPGITIILVTGLIIMITTAAGIIFISRRRWEV</sequence>
<dbReference type="SUPFAM" id="SSF49478">
    <property type="entry name" value="Cna protein B-type domain"/>
    <property type="match status" value="2"/>
</dbReference>
<evidence type="ECO:0000259" key="3">
    <source>
        <dbReference type="PROSITE" id="PS50234"/>
    </source>
</evidence>
<proteinExistence type="predicted"/>
<dbReference type="AlphaFoldDB" id="A0AB38X8V1"/>
<gene>
    <name evidence="4" type="ORF">ORR04_13555</name>
</gene>
<evidence type="ECO:0000313" key="5">
    <source>
        <dbReference type="Proteomes" id="UP001164768"/>
    </source>
</evidence>
<keyword evidence="1" id="KW-1133">Transmembrane helix</keyword>
<dbReference type="SUPFAM" id="SSF53300">
    <property type="entry name" value="vWA-like"/>
    <property type="match status" value="1"/>
</dbReference>
<dbReference type="CDD" id="cd00198">
    <property type="entry name" value="vWFA"/>
    <property type="match status" value="1"/>
</dbReference>
<keyword evidence="1" id="KW-0812">Transmembrane</keyword>
<dbReference type="InterPro" id="IPR049319">
    <property type="entry name" value="GBS104-like_Ig"/>
</dbReference>
<dbReference type="InterPro" id="IPR013783">
    <property type="entry name" value="Ig-like_fold"/>
</dbReference>
<name>A0AB38X8V1_LEVBR</name>
<dbReference type="CDD" id="cd00222">
    <property type="entry name" value="CollagenBindB"/>
    <property type="match status" value="1"/>
</dbReference>
<dbReference type="SMART" id="SM00327">
    <property type="entry name" value="VWA"/>
    <property type="match status" value="1"/>
</dbReference>
<protein>
    <submittedName>
        <fullName evidence="4">SpaA isopeptide-forming pilin-related protein</fullName>
    </submittedName>
</protein>
<dbReference type="Proteomes" id="UP001164768">
    <property type="component" value="Plasmid pBRV479"/>
</dbReference>
<dbReference type="InterPro" id="IPR002035">
    <property type="entry name" value="VWF_A"/>
</dbReference>
<keyword evidence="1" id="KW-0472">Membrane</keyword>
<dbReference type="EMBL" id="CP113122">
    <property type="protein sequence ID" value="WAD03109.1"/>
    <property type="molecule type" value="Genomic_DNA"/>
</dbReference>
<keyword evidence="4" id="KW-0614">Plasmid</keyword>
<dbReference type="PROSITE" id="PS50234">
    <property type="entry name" value="VWFA"/>
    <property type="match status" value="1"/>
</dbReference>